<feature type="transmembrane region" description="Helical" evidence="2">
    <location>
        <begin position="119"/>
        <end position="141"/>
    </location>
</feature>
<evidence type="ECO:0008006" key="5">
    <source>
        <dbReference type="Google" id="ProtNLM"/>
    </source>
</evidence>
<feature type="compositionally biased region" description="Basic and acidic residues" evidence="1">
    <location>
        <begin position="7"/>
        <end position="23"/>
    </location>
</feature>
<gene>
    <name evidence="3" type="ORF">SETTUDRAFT_164440</name>
</gene>
<dbReference type="PANTHER" id="PTHR32251:SF15">
    <property type="entry name" value="3-OXO-5-ALPHA-STEROID 4-DEHYDROGENASE (DUF1295)"/>
    <property type="match status" value="1"/>
</dbReference>
<dbReference type="Proteomes" id="UP000016935">
    <property type="component" value="Unassembled WGS sequence"/>
</dbReference>
<feature type="transmembrane region" description="Helical" evidence="2">
    <location>
        <begin position="153"/>
        <end position="175"/>
    </location>
</feature>
<dbReference type="AlphaFoldDB" id="R0K3R2"/>
<evidence type="ECO:0000313" key="4">
    <source>
        <dbReference type="Proteomes" id="UP000016935"/>
    </source>
</evidence>
<dbReference type="GeneID" id="19399131"/>
<evidence type="ECO:0000313" key="3">
    <source>
        <dbReference type="EMBL" id="EOA84204.1"/>
    </source>
</evidence>
<keyword evidence="2" id="KW-0472">Membrane</keyword>
<feature type="transmembrane region" description="Helical" evidence="2">
    <location>
        <begin position="214"/>
        <end position="235"/>
    </location>
</feature>
<evidence type="ECO:0000256" key="1">
    <source>
        <dbReference type="SAM" id="MobiDB-lite"/>
    </source>
</evidence>
<dbReference type="RefSeq" id="XP_008028565.1">
    <property type="nucleotide sequence ID" value="XM_008030374.1"/>
</dbReference>
<dbReference type="GO" id="GO:0016020">
    <property type="term" value="C:membrane"/>
    <property type="evidence" value="ECO:0007669"/>
    <property type="project" value="TreeGrafter"/>
</dbReference>
<dbReference type="eggNOG" id="KOG4650">
    <property type="taxonomic scope" value="Eukaryota"/>
</dbReference>
<dbReference type="OrthoDB" id="67965at2759"/>
<proteinExistence type="predicted"/>
<dbReference type="InterPro" id="IPR010721">
    <property type="entry name" value="UstE-like"/>
</dbReference>
<protein>
    <recommendedName>
        <fullName evidence="5">Steroid 5-alpha reductase C-terminal domain-containing protein</fullName>
    </recommendedName>
</protein>
<dbReference type="HOGENOM" id="CLU_065850_0_0_1"/>
<keyword evidence="4" id="KW-1185">Reference proteome</keyword>
<dbReference type="Pfam" id="PF06966">
    <property type="entry name" value="DUF1295"/>
    <property type="match status" value="1"/>
</dbReference>
<evidence type="ECO:0000256" key="2">
    <source>
        <dbReference type="SAM" id="Phobius"/>
    </source>
</evidence>
<feature type="region of interest" description="Disordered" evidence="1">
    <location>
        <begin position="1"/>
        <end position="25"/>
    </location>
</feature>
<organism evidence="3 4">
    <name type="scientific">Exserohilum turcicum (strain 28A)</name>
    <name type="common">Northern leaf blight fungus</name>
    <name type="synonym">Setosphaeria turcica</name>
    <dbReference type="NCBI Taxonomy" id="671987"/>
    <lineage>
        <taxon>Eukaryota</taxon>
        <taxon>Fungi</taxon>
        <taxon>Dikarya</taxon>
        <taxon>Ascomycota</taxon>
        <taxon>Pezizomycotina</taxon>
        <taxon>Dothideomycetes</taxon>
        <taxon>Pleosporomycetidae</taxon>
        <taxon>Pleosporales</taxon>
        <taxon>Pleosporineae</taxon>
        <taxon>Pleosporaceae</taxon>
        <taxon>Exserohilum</taxon>
    </lineage>
</organism>
<keyword evidence="2" id="KW-0812">Transmembrane</keyword>
<sequence length="273" mass="29366">MSSQRESVGDPRSEASKKKDLIARGDYTPTPAGKLTFFLLRGVEPLLQYSILAHGLGTSVLHRVGLRTLPCGLPAQTGIRVIDGLGLSPYRLVLLGMSIGAAVKQNIWVTSLSGEPMPVGGAVVVGVFNAAFNSLASYAFLTTITSASTGGNFPQPALLVGGSLYVVGILTELIAEVQRKRFKADPNNKGKLYSGGLWSFARHINYGGYTLWRAGYAMAGGGFALGALVASFFAYDFSQRAIPVLGEYCEKRYGAQYDEFKKTTPYKLIPYIY</sequence>
<accession>R0K3R2</accession>
<reference evidence="3 4" key="2">
    <citation type="journal article" date="2013" name="PLoS Genet.">
        <title>Comparative genome structure, secondary metabolite, and effector coding capacity across Cochliobolus pathogens.</title>
        <authorList>
            <person name="Condon B.J."/>
            <person name="Leng Y."/>
            <person name="Wu D."/>
            <person name="Bushley K.E."/>
            <person name="Ohm R.A."/>
            <person name="Otillar R."/>
            <person name="Martin J."/>
            <person name="Schackwitz W."/>
            <person name="Grimwood J."/>
            <person name="MohdZainudin N."/>
            <person name="Xue C."/>
            <person name="Wang R."/>
            <person name="Manning V.A."/>
            <person name="Dhillon B."/>
            <person name="Tu Z.J."/>
            <person name="Steffenson B.J."/>
            <person name="Salamov A."/>
            <person name="Sun H."/>
            <person name="Lowry S."/>
            <person name="LaButti K."/>
            <person name="Han J."/>
            <person name="Copeland A."/>
            <person name="Lindquist E."/>
            <person name="Barry K."/>
            <person name="Schmutz J."/>
            <person name="Baker S.E."/>
            <person name="Ciuffetti L.M."/>
            <person name="Grigoriev I.V."/>
            <person name="Zhong S."/>
            <person name="Turgeon B.G."/>
        </authorList>
    </citation>
    <scope>NUCLEOTIDE SEQUENCE [LARGE SCALE GENOMIC DNA]</scope>
    <source>
        <strain evidence="4">28A</strain>
    </source>
</reference>
<dbReference type="EMBL" id="KB908814">
    <property type="protein sequence ID" value="EOA84204.1"/>
    <property type="molecule type" value="Genomic_DNA"/>
</dbReference>
<dbReference type="PANTHER" id="PTHR32251">
    <property type="entry name" value="3-OXO-5-ALPHA-STEROID 4-DEHYDROGENASE"/>
    <property type="match status" value="1"/>
</dbReference>
<keyword evidence="2" id="KW-1133">Transmembrane helix</keyword>
<name>R0K3R2_EXST2</name>
<dbReference type="Gene3D" id="1.20.120.1630">
    <property type="match status" value="1"/>
</dbReference>
<reference evidence="3 4" key="1">
    <citation type="journal article" date="2012" name="PLoS Pathog.">
        <title>Diverse lifestyles and strategies of plant pathogenesis encoded in the genomes of eighteen Dothideomycetes fungi.</title>
        <authorList>
            <person name="Ohm R.A."/>
            <person name="Feau N."/>
            <person name="Henrissat B."/>
            <person name="Schoch C.L."/>
            <person name="Horwitz B.A."/>
            <person name="Barry K.W."/>
            <person name="Condon B.J."/>
            <person name="Copeland A.C."/>
            <person name="Dhillon B."/>
            <person name="Glaser F."/>
            <person name="Hesse C.N."/>
            <person name="Kosti I."/>
            <person name="LaButti K."/>
            <person name="Lindquist E.A."/>
            <person name="Lucas S."/>
            <person name="Salamov A.A."/>
            <person name="Bradshaw R.E."/>
            <person name="Ciuffetti L."/>
            <person name="Hamelin R.C."/>
            <person name="Kema G.H.J."/>
            <person name="Lawrence C."/>
            <person name="Scott J.A."/>
            <person name="Spatafora J.W."/>
            <person name="Turgeon B.G."/>
            <person name="de Wit P.J.G.M."/>
            <person name="Zhong S."/>
            <person name="Goodwin S.B."/>
            <person name="Grigoriev I.V."/>
        </authorList>
    </citation>
    <scope>NUCLEOTIDE SEQUENCE [LARGE SCALE GENOMIC DNA]</scope>
    <source>
        <strain evidence="4">28A</strain>
    </source>
</reference>